<protein>
    <submittedName>
        <fullName evidence="1">Uncharacterized protein</fullName>
    </submittedName>
</protein>
<gene>
    <name evidence="1" type="ORF">AVEN_73792_1</name>
</gene>
<sequence>MESDAQIPLVDRAAIVVAASVWYHEDVMDAIRKAISSKSYEQNYWVKTQSRVTENIQSLPLTVLTKHRVQDFSAFITNGIQQWLQDNYFLTIDGKVLSNLLCWNPKGVIDCTETAKRVISHESNIINRFRIACMYCLENYIFQLWEELIEHHYLQYNILMECFEVKFWISYIKHNLSTLMDEIEYIGSKDTLWFAFNISVTNNNVIWIEHFLKKMREDQMCIMAYSKLKYILEMKMAFNYKMIPLLSRYVSSEMFDDLILSYPGTILLQFLQFPTTGSFLKIANKTWDVLSDDDFYKITEKIGHYLQEYAGNQIFKNIFESFWRNSPDHCKIYVIRKCIDGSFLNRLGLLRHSSPIIKLIIQSSTIDQRKEMIFSYNGILFFDSLVRKSRWGCFCMSVQEFSGSEDRENWINDLICTYKCIFETSRFPSFKYKGFEKLIDVLEKQKNKNICTK</sequence>
<dbReference type="AlphaFoldDB" id="A0A4Y2HDX5"/>
<dbReference type="Proteomes" id="UP000499080">
    <property type="component" value="Unassembled WGS sequence"/>
</dbReference>
<evidence type="ECO:0000313" key="1">
    <source>
        <dbReference type="EMBL" id="GBM63513.1"/>
    </source>
</evidence>
<name>A0A4Y2HDX5_ARAVE</name>
<accession>A0A4Y2HDX5</accession>
<keyword evidence="2" id="KW-1185">Reference proteome</keyword>
<proteinExistence type="predicted"/>
<dbReference type="EMBL" id="BGPR01001872">
    <property type="protein sequence ID" value="GBM63513.1"/>
    <property type="molecule type" value="Genomic_DNA"/>
</dbReference>
<dbReference type="OrthoDB" id="6429063at2759"/>
<evidence type="ECO:0000313" key="2">
    <source>
        <dbReference type="Proteomes" id="UP000499080"/>
    </source>
</evidence>
<organism evidence="1 2">
    <name type="scientific">Araneus ventricosus</name>
    <name type="common">Orbweaver spider</name>
    <name type="synonym">Epeira ventricosa</name>
    <dbReference type="NCBI Taxonomy" id="182803"/>
    <lineage>
        <taxon>Eukaryota</taxon>
        <taxon>Metazoa</taxon>
        <taxon>Ecdysozoa</taxon>
        <taxon>Arthropoda</taxon>
        <taxon>Chelicerata</taxon>
        <taxon>Arachnida</taxon>
        <taxon>Araneae</taxon>
        <taxon>Araneomorphae</taxon>
        <taxon>Entelegynae</taxon>
        <taxon>Araneoidea</taxon>
        <taxon>Araneidae</taxon>
        <taxon>Araneus</taxon>
    </lineage>
</organism>
<comment type="caution">
    <text evidence="1">The sequence shown here is derived from an EMBL/GenBank/DDBJ whole genome shotgun (WGS) entry which is preliminary data.</text>
</comment>
<reference evidence="1 2" key="1">
    <citation type="journal article" date="2019" name="Sci. Rep.">
        <title>Orb-weaving spider Araneus ventricosus genome elucidates the spidroin gene catalogue.</title>
        <authorList>
            <person name="Kono N."/>
            <person name="Nakamura H."/>
            <person name="Ohtoshi R."/>
            <person name="Moran D.A.P."/>
            <person name="Shinohara A."/>
            <person name="Yoshida Y."/>
            <person name="Fujiwara M."/>
            <person name="Mori M."/>
            <person name="Tomita M."/>
            <person name="Arakawa K."/>
        </authorList>
    </citation>
    <scope>NUCLEOTIDE SEQUENCE [LARGE SCALE GENOMIC DNA]</scope>
</reference>